<dbReference type="AlphaFoldDB" id="A0A1I6L2I9"/>
<accession>A0A1I6L2I9</accession>
<sequence>MFEKEPFTSGATTSAFSVRVSALSFSYAAAVRQAIGAGLLDAEVRGGECYVSRYDLLDLAGPMADQDDPAGGCYIPPEAVVQLGPS</sequence>
<keyword evidence="2" id="KW-1185">Reference proteome</keyword>
<reference evidence="1 2" key="1">
    <citation type="submission" date="2016-10" db="EMBL/GenBank/DDBJ databases">
        <authorList>
            <person name="de Groot N.N."/>
        </authorList>
    </citation>
    <scope>NUCLEOTIDE SEQUENCE [LARGE SCALE GENOMIC DNA]</scope>
    <source>
        <strain evidence="1 2">S5-249</strain>
    </source>
</reference>
<gene>
    <name evidence="1" type="ORF">SAMN05192580_2193</name>
</gene>
<protein>
    <submittedName>
        <fullName evidence="1">Uncharacterized protein</fullName>
    </submittedName>
</protein>
<organism evidence="1 2">
    <name type="scientific">Sphingomonas jatrophae</name>
    <dbReference type="NCBI Taxonomy" id="1166337"/>
    <lineage>
        <taxon>Bacteria</taxon>
        <taxon>Pseudomonadati</taxon>
        <taxon>Pseudomonadota</taxon>
        <taxon>Alphaproteobacteria</taxon>
        <taxon>Sphingomonadales</taxon>
        <taxon>Sphingomonadaceae</taxon>
        <taxon>Sphingomonas</taxon>
    </lineage>
</organism>
<name>A0A1I6L2I9_9SPHN</name>
<dbReference type="EMBL" id="FOZG01000002">
    <property type="protein sequence ID" value="SFR97679.1"/>
    <property type="molecule type" value="Genomic_DNA"/>
</dbReference>
<proteinExistence type="predicted"/>
<evidence type="ECO:0000313" key="1">
    <source>
        <dbReference type="EMBL" id="SFR97679.1"/>
    </source>
</evidence>
<dbReference type="STRING" id="1166337.SAMN05192580_2193"/>
<evidence type="ECO:0000313" key="2">
    <source>
        <dbReference type="Proteomes" id="UP000198824"/>
    </source>
</evidence>
<dbReference type="Proteomes" id="UP000198824">
    <property type="component" value="Unassembled WGS sequence"/>
</dbReference>